<feature type="signal peptide" evidence="1">
    <location>
        <begin position="1"/>
        <end position="19"/>
    </location>
</feature>
<feature type="chain" id="PRO_5027069775" description="TraB/GumN family protein" evidence="1">
    <location>
        <begin position="20"/>
        <end position="289"/>
    </location>
</feature>
<keyword evidence="1" id="KW-0732">Signal</keyword>
<evidence type="ECO:0000313" key="2">
    <source>
        <dbReference type="EMBL" id="MUH73493.1"/>
    </source>
</evidence>
<dbReference type="InterPro" id="IPR002816">
    <property type="entry name" value="TraB/PrgY/GumN_fam"/>
</dbReference>
<evidence type="ECO:0000313" key="3">
    <source>
        <dbReference type="Proteomes" id="UP000439994"/>
    </source>
</evidence>
<dbReference type="OrthoDB" id="357294at2"/>
<organism evidence="2 3">
    <name type="scientific">Psychrosphaera haliotis</name>
    <dbReference type="NCBI Taxonomy" id="555083"/>
    <lineage>
        <taxon>Bacteria</taxon>
        <taxon>Pseudomonadati</taxon>
        <taxon>Pseudomonadota</taxon>
        <taxon>Gammaproteobacteria</taxon>
        <taxon>Alteromonadales</taxon>
        <taxon>Pseudoalteromonadaceae</taxon>
        <taxon>Psychrosphaera</taxon>
    </lineage>
</organism>
<dbReference type="RefSeq" id="WP_155696806.1">
    <property type="nucleotide sequence ID" value="NZ_WOCD01000005.1"/>
</dbReference>
<protein>
    <recommendedName>
        <fullName evidence="4">TraB/GumN family protein</fullName>
    </recommendedName>
</protein>
<keyword evidence="3" id="KW-1185">Reference proteome</keyword>
<dbReference type="PANTHER" id="PTHR40590:SF1">
    <property type="entry name" value="CYTOPLASMIC PROTEIN"/>
    <property type="match status" value="1"/>
</dbReference>
<evidence type="ECO:0008006" key="4">
    <source>
        <dbReference type="Google" id="ProtNLM"/>
    </source>
</evidence>
<reference evidence="2 3" key="1">
    <citation type="submission" date="2019-11" db="EMBL/GenBank/DDBJ databases">
        <title>P. haliotis isolates from Z. marina roots.</title>
        <authorList>
            <person name="Cohen M."/>
            <person name="Jospin G."/>
            <person name="Eisen J.A."/>
            <person name="Coil D.A."/>
        </authorList>
    </citation>
    <scope>NUCLEOTIDE SEQUENCE [LARGE SCALE GENOMIC DNA]</scope>
    <source>
        <strain evidence="2 3">UCD-MCMsp1aY</strain>
    </source>
</reference>
<sequence>MNKIALVLAFALFSVNTSAEPTWQGTGEYKDDYLVGTIHVGDERLKELSEQLKKRIEAVDVVAVEVDLANVSALQQQQIVMELAMLPRGTTVTQLISPVVATKVNRYLQQFGGEIFQYEQFKPWMLAVMMVQMSYQKMGLVAEHGIDQQIIEHAKKHNKTILELETFEQQLNIFNRLFDNNDSIDYNDMLLDTLEELNTMSDMPQVMLEAWINSDISAFEKIYDTTLKQTGYDKALENVLLIERNVAWQKKLNPLLKEKSVMVATGTLHYIGPTGLPALLDGDFQLLKK</sequence>
<evidence type="ECO:0000256" key="1">
    <source>
        <dbReference type="SAM" id="SignalP"/>
    </source>
</evidence>
<proteinExistence type="predicted"/>
<dbReference type="EMBL" id="WOCD01000005">
    <property type="protein sequence ID" value="MUH73493.1"/>
    <property type="molecule type" value="Genomic_DNA"/>
</dbReference>
<dbReference type="Pfam" id="PF01963">
    <property type="entry name" value="TraB_PrgY_gumN"/>
    <property type="match status" value="1"/>
</dbReference>
<name>A0A6N8FAK6_9GAMM</name>
<accession>A0A6N8FAK6</accession>
<dbReference type="Proteomes" id="UP000439994">
    <property type="component" value="Unassembled WGS sequence"/>
</dbReference>
<dbReference type="CDD" id="cd14789">
    <property type="entry name" value="Tiki"/>
    <property type="match status" value="1"/>
</dbReference>
<comment type="caution">
    <text evidence="2">The sequence shown here is derived from an EMBL/GenBank/DDBJ whole genome shotgun (WGS) entry which is preliminary data.</text>
</comment>
<gene>
    <name evidence="2" type="ORF">GNP35_13980</name>
</gene>
<dbReference type="InterPro" id="IPR047111">
    <property type="entry name" value="YbaP-like"/>
</dbReference>
<dbReference type="PANTHER" id="PTHR40590">
    <property type="entry name" value="CYTOPLASMIC PROTEIN-RELATED"/>
    <property type="match status" value="1"/>
</dbReference>
<dbReference type="AlphaFoldDB" id="A0A6N8FAK6"/>